<dbReference type="Gene3D" id="1.50.10.20">
    <property type="match status" value="2"/>
</dbReference>
<dbReference type="GO" id="GO:0016866">
    <property type="term" value="F:intramolecular transferase activity"/>
    <property type="evidence" value="ECO:0007669"/>
    <property type="project" value="InterPro"/>
</dbReference>
<keyword evidence="3" id="KW-0677">Repeat</keyword>
<dbReference type="CDD" id="cd02892">
    <property type="entry name" value="SQCY_1"/>
    <property type="match status" value="1"/>
</dbReference>
<dbReference type="InterPro" id="IPR002365">
    <property type="entry name" value="Terpene_synthase_CS"/>
</dbReference>
<feature type="domain" description="Squalene cyclase C-terminal" evidence="5">
    <location>
        <begin position="337"/>
        <end position="658"/>
    </location>
</feature>
<proteinExistence type="inferred from homology"/>
<name>A0A508ST83_9BRAD</name>
<accession>A0A508ST83</accession>
<dbReference type="PANTHER" id="PTHR11764">
    <property type="entry name" value="TERPENE CYCLASE/MUTASE FAMILY MEMBER"/>
    <property type="match status" value="1"/>
</dbReference>
<dbReference type="NCBIfam" id="TIGR01507">
    <property type="entry name" value="hopene_cyclase"/>
    <property type="match status" value="1"/>
</dbReference>
<gene>
    <name evidence="7" type="primary">shc</name>
    <name evidence="7" type="ORF">CI1B_07390</name>
</gene>
<evidence type="ECO:0000256" key="4">
    <source>
        <dbReference type="ARBA" id="ARBA00023235"/>
    </source>
</evidence>
<dbReference type="GO" id="GO:0016829">
    <property type="term" value="F:lyase activity"/>
    <property type="evidence" value="ECO:0007669"/>
    <property type="project" value="UniProtKB-KW"/>
</dbReference>
<evidence type="ECO:0000256" key="1">
    <source>
        <dbReference type="ARBA" id="ARBA00004999"/>
    </source>
</evidence>
<dbReference type="UniPathway" id="UPA00337"/>
<dbReference type="InterPro" id="IPR032696">
    <property type="entry name" value="SQ_cyclase_C"/>
</dbReference>
<comment type="pathway">
    <text evidence="1">Secondary metabolite biosynthesis; hopanoid biosynthesis.</text>
</comment>
<evidence type="ECO:0000259" key="5">
    <source>
        <dbReference type="Pfam" id="PF13243"/>
    </source>
</evidence>
<evidence type="ECO:0000256" key="2">
    <source>
        <dbReference type="ARBA" id="ARBA00009755"/>
    </source>
</evidence>
<dbReference type="AlphaFoldDB" id="A0A508ST83"/>
<evidence type="ECO:0000256" key="3">
    <source>
        <dbReference type="ARBA" id="ARBA00022737"/>
    </source>
</evidence>
<protein>
    <submittedName>
        <fullName evidence="7">Squalene--hopene cyclase</fullName>
        <ecNumber evidence="7">4.2.1.129</ecNumber>
    </submittedName>
</protein>
<dbReference type="SUPFAM" id="SSF48239">
    <property type="entry name" value="Terpenoid cyclases/Protein prenyltransferases"/>
    <property type="match status" value="2"/>
</dbReference>
<keyword evidence="8" id="KW-1185">Reference proteome</keyword>
<dbReference type="InterPro" id="IPR006400">
    <property type="entry name" value="Hopene-cyclase"/>
</dbReference>
<feature type="domain" description="Squalene cyclase N-terminal" evidence="6">
    <location>
        <begin position="38"/>
        <end position="328"/>
    </location>
</feature>
<dbReference type="InterPro" id="IPR008930">
    <property type="entry name" value="Terpenoid_cyclase/PrenylTrfase"/>
</dbReference>
<reference evidence="7" key="1">
    <citation type="submission" date="2019-02" db="EMBL/GenBank/DDBJ databases">
        <authorList>
            <person name="Pothier F.J."/>
        </authorList>
    </citation>
    <scope>NUCLEOTIDE SEQUENCE</scope>
    <source>
        <strain evidence="7">CI-1B</strain>
    </source>
</reference>
<dbReference type="NCBIfam" id="TIGR01787">
    <property type="entry name" value="squalene_cyclas"/>
    <property type="match status" value="1"/>
</dbReference>
<comment type="caution">
    <text evidence="7">The sequence shown here is derived from an EMBL/GenBank/DDBJ whole genome shotgun (WGS) entry which is preliminary data.</text>
</comment>
<evidence type="ECO:0000259" key="6">
    <source>
        <dbReference type="Pfam" id="PF13249"/>
    </source>
</evidence>
<evidence type="ECO:0000313" key="8">
    <source>
        <dbReference type="Proteomes" id="UP000328092"/>
    </source>
</evidence>
<dbReference type="InterPro" id="IPR032697">
    <property type="entry name" value="SQ_cyclase_N"/>
</dbReference>
<keyword evidence="7" id="KW-0456">Lyase</keyword>
<comment type="similarity">
    <text evidence="2">Belongs to the terpene cyclase/mutase family.</text>
</comment>
<dbReference type="EC" id="4.2.1.129" evidence="7"/>
<sequence length="671" mass="74753">MKRISSDMLSRDHSVAAVDRVATVDTASVDPVALQNSISKATEALLGYRQADGHWVFELEADSTIPAEYILLRHYLAEPVDSALEAKIGNYLRRVQGAHGGWPLVHDGPFDMSASVKSYFALKMIGDSVDAPHMVRAREAIRSRGGAAGSNVFTRFLLALYGVVSWRATPVLPIEIMLLPMWSPFHINKISYWARTTMVPLMVLAALKPRAKNPKGVGIDELFLEDPKSVRMAPKAPHQSASWFYLFRSLDAVLRVIEPMFPKSLRQRAIDAALAFTEERLNGEDGMGAIYPPMANIVMMYDALGKDESYPPRATTRRGLDKLLVIREQEAYCQPCVSPVWDTALTCHALEEVGGDSFARAKEGLDWLKPRQVLELKGDWAVKAPNVRPGGWAFQYNNDHYPDLDDTAVVVMAMDRVRRQTGTGEYDAAIARGREWIEGLQSRDGGWAAFDVNNLEYYLNNIPFSDHGALLDPPTEDVTARCISMLGQLGETAATSKAMADGVAYLRRTQLAEGSWYGRWGLNYIYGTWSVLSALNVAGIDRNDPMIRKAVDWLVSVQNQDGGWGEDAVSYRLDYKGYEVAPSTSSQTAWALLGLMAAGEVEHPAVVRGVEYLKATQSEKGLWDEQRYTATGFPRVFYLRYHGYSKFFPLWALARYRNLRSTNSRVVGVGM</sequence>
<dbReference type="GO" id="GO:0005811">
    <property type="term" value="C:lipid droplet"/>
    <property type="evidence" value="ECO:0007669"/>
    <property type="project" value="InterPro"/>
</dbReference>
<keyword evidence="4" id="KW-0413">Isomerase</keyword>
<dbReference type="GO" id="GO:0016104">
    <property type="term" value="P:triterpenoid biosynthetic process"/>
    <property type="evidence" value="ECO:0007669"/>
    <property type="project" value="InterPro"/>
</dbReference>
<evidence type="ECO:0000313" key="7">
    <source>
        <dbReference type="EMBL" id="VIO65633.1"/>
    </source>
</evidence>
<dbReference type="Proteomes" id="UP000328092">
    <property type="component" value="Unassembled WGS sequence"/>
</dbReference>
<dbReference type="PROSITE" id="PS01074">
    <property type="entry name" value="TERPENE_SYNTHASES"/>
    <property type="match status" value="1"/>
</dbReference>
<dbReference type="Pfam" id="PF13249">
    <property type="entry name" value="SQHop_cyclase_N"/>
    <property type="match status" value="1"/>
</dbReference>
<dbReference type="PANTHER" id="PTHR11764:SF20">
    <property type="entry name" value="LANOSTEROL SYNTHASE"/>
    <property type="match status" value="1"/>
</dbReference>
<organism evidence="7 8">
    <name type="scientific">Bradyrhizobium ivorense</name>
    <dbReference type="NCBI Taxonomy" id="2511166"/>
    <lineage>
        <taxon>Bacteria</taxon>
        <taxon>Pseudomonadati</taxon>
        <taxon>Pseudomonadota</taxon>
        <taxon>Alphaproteobacteria</taxon>
        <taxon>Hyphomicrobiales</taxon>
        <taxon>Nitrobacteraceae</taxon>
        <taxon>Bradyrhizobium</taxon>
    </lineage>
</organism>
<dbReference type="InterPro" id="IPR018333">
    <property type="entry name" value="Squalene_cyclase"/>
</dbReference>
<dbReference type="Pfam" id="PF13243">
    <property type="entry name" value="SQHop_cyclase_C"/>
    <property type="match status" value="1"/>
</dbReference>
<dbReference type="EMBL" id="CAADFC020000004">
    <property type="protein sequence ID" value="VIO65633.1"/>
    <property type="molecule type" value="Genomic_DNA"/>
</dbReference>
<dbReference type="SFLD" id="SFLDG01016">
    <property type="entry name" value="Prenyltransferase_Like_2"/>
    <property type="match status" value="1"/>
</dbReference>